<feature type="transmembrane region" description="Helical" evidence="6">
    <location>
        <begin position="459"/>
        <end position="477"/>
    </location>
</feature>
<feature type="transmembrane region" description="Helical" evidence="6">
    <location>
        <begin position="77"/>
        <end position="97"/>
    </location>
</feature>
<evidence type="ECO:0000256" key="6">
    <source>
        <dbReference type="SAM" id="Phobius"/>
    </source>
</evidence>
<protein>
    <recommendedName>
        <fullName evidence="8">Oligopeptide transporter, OPT family</fullName>
    </recommendedName>
</protein>
<dbReference type="InterPro" id="IPR004813">
    <property type="entry name" value="OPT"/>
</dbReference>
<evidence type="ECO:0000256" key="2">
    <source>
        <dbReference type="ARBA" id="ARBA00022448"/>
    </source>
</evidence>
<reference evidence="7" key="1">
    <citation type="submission" date="2018-05" db="EMBL/GenBank/DDBJ databases">
        <authorList>
            <person name="Lanie J.A."/>
            <person name="Ng W.-L."/>
            <person name="Kazmierczak K.M."/>
            <person name="Andrzejewski T.M."/>
            <person name="Davidsen T.M."/>
            <person name="Wayne K.J."/>
            <person name="Tettelin H."/>
            <person name="Glass J.I."/>
            <person name="Rusch D."/>
            <person name="Podicherti R."/>
            <person name="Tsui H.-C.T."/>
            <person name="Winkler M.E."/>
        </authorList>
    </citation>
    <scope>NUCLEOTIDE SEQUENCE</scope>
</reference>
<dbReference type="InterPro" id="IPR045035">
    <property type="entry name" value="YSL-like"/>
</dbReference>
<evidence type="ECO:0000256" key="5">
    <source>
        <dbReference type="ARBA" id="ARBA00023136"/>
    </source>
</evidence>
<evidence type="ECO:0000313" key="7">
    <source>
        <dbReference type="EMBL" id="SVB63044.1"/>
    </source>
</evidence>
<dbReference type="GO" id="GO:0016020">
    <property type="term" value="C:membrane"/>
    <property type="evidence" value="ECO:0007669"/>
    <property type="project" value="UniProtKB-SubCell"/>
</dbReference>
<feature type="transmembrane region" description="Helical" evidence="6">
    <location>
        <begin position="109"/>
        <end position="128"/>
    </location>
</feature>
<feature type="transmembrane region" description="Helical" evidence="6">
    <location>
        <begin position="286"/>
        <end position="308"/>
    </location>
</feature>
<feature type="transmembrane region" description="Helical" evidence="6">
    <location>
        <begin position="221"/>
        <end position="242"/>
    </location>
</feature>
<feature type="transmembrane region" description="Helical" evidence="6">
    <location>
        <begin position="163"/>
        <end position="183"/>
    </location>
</feature>
<feature type="transmembrane region" description="Helical" evidence="6">
    <location>
        <begin position="329"/>
        <end position="362"/>
    </location>
</feature>
<keyword evidence="3 6" id="KW-0812">Transmembrane</keyword>
<dbReference type="GO" id="GO:0035673">
    <property type="term" value="F:oligopeptide transmembrane transporter activity"/>
    <property type="evidence" value="ECO:0007669"/>
    <property type="project" value="InterPro"/>
</dbReference>
<dbReference type="Pfam" id="PF03169">
    <property type="entry name" value="OPT"/>
    <property type="match status" value="1"/>
</dbReference>
<dbReference type="EMBL" id="UINC01050277">
    <property type="protein sequence ID" value="SVB63044.1"/>
    <property type="molecule type" value="Genomic_DNA"/>
</dbReference>
<dbReference type="PANTHER" id="PTHR31645">
    <property type="entry name" value="OLIGOPEPTIDE TRANSPORTER YGL114W-RELATED"/>
    <property type="match status" value="1"/>
</dbReference>
<proteinExistence type="predicted"/>
<keyword evidence="2" id="KW-0813">Transport</keyword>
<dbReference type="InterPro" id="IPR004814">
    <property type="entry name" value="Oligopep_transpt"/>
</dbReference>
<feature type="transmembrane region" description="Helical" evidence="6">
    <location>
        <begin position="6"/>
        <end position="29"/>
    </location>
</feature>
<name>A0A382FL10_9ZZZZ</name>
<accession>A0A382FL10</accession>
<gene>
    <name evidence="7" type="ORF">METZ01_LOCUS215898</name>
</gene>
<feature type="transmembrane region" description="Helical" evidence="6">
    <location>
        <begin position="50"/>
        <end position="71"/>
    </location>
</feature>
<evidence type="ECO:0000256" key="4">
    <source>
        <dbReference type="ARBA" id="ARBA00022989"/>
    </source>
</evidence>
<evidence type="ECO:0008006" key="8">
    <source>
        <dbReference type="Google" id="ProtNLM"/>
    </source>
</evidence>
<feature type="transmembrane region" description="Helical" evidence="6">
    <location>
        <begin position="249"/>
        <end position="266"/>
    </location>
</feature>
<feature type="transmembrane region" description="Helical" evidence="6">
    <location>
        <begin position="190"/>
        <end position="209"/>
    </location>
</feature>
<dbReference type="NCBIfam" id="TIGR00733">
    <property type="entry name" value="OPT family oligopeptide transporter"/>
    <property type="match status" value="1"/>
</dbReference>
<feature type="transmembrane region" description="Helical" evidence="6">
    <location>
        <begin position="382"/>
        <end position="404"/>
    </location>
</feature>
<keyword evidence="5 6" id="KW-0472">Membrane</keyword>
<dbReference type="AlphaFoldDB" id="A0A382FL10"/>
<keyword evidence="4 6" id="KW-1133">Transmembrane helix</keyword>
<sequence>EGGGGVGYMATAGGIGALFKLGGLGLKLWPEVIEYARLIGGSIAYIGTNLSPALVGVGYIVGLNIAVLLFIGGMLNWWIAIPVLLTTGVAPTGDPAAIAGHLWSTQTRYLGVGAMLIGGLWALVRLRASLVSGIRSGMEAYRRINLADGAEVPRTEIDAPMPWIFWTLIVSVVPLFFIFNFFTGSIWVSAVMAAVMLVAGFLFSAVAGYMSGLVGSSNNPISGVTIATLLVSSLLLLVLLGADTPIGPSAALLIAAVIACAGAIAGDNMQDLKAGYLVGATPYKQQIMQAVGVIAAAAVMAPILTLLLRAYGIGIATAAHPDPLAAPQATLMASVAGSVFGGGLPWTMVLVGMAIAVIVIVADLMLERRASSFRAPVLAVAVGIYLPFELEVPIFVGGLIAWFAEQARRRHGAGLGERHGLLFAAGLITGEAIVGILMAIPIVITSNPNVLAVGLPPRTWFGFLLLVGITVGLYRSATSSVARA</sequence>
<organism evidence="7">
    <name type="scientific">marine metagenome</name>
    <dbReference type="NCBI Taxonomy" id="408172"/>
    <lineage>
        <taxon>unclassified sequences</taxon>
        <taxon>metagenomes</taxon>
        <taxon>ecological metagenomes</taxon>
    </lineage>
</organism>
<dbReference type="PANTHER" id="PTHR31645:SF0">
    <property type="entry name" value="OLIGOPEPTIDE TRANSPORTER YGL114W-RELATED"/>
    <property type="match status" value="1"/>
</dbReference>
<evidence type="ECO:0000256" key="1">
    <source>
        <dbReference type="ARBA" id="ARBA00004141"/>
    </source>
</evidence>
<comment type="subcellular location">
    <subcellularLocation>
        <location evidence="1">Membrane</location>
        <topology evidence="1">Multi-pass membrane protein</topology>
    </subcellularLocation>
</comment>
<feature type="non-terminal residue" evidence="7">
    <location>
        <position position="1"/>
    </location>
</feature>
<feature type="transmembrane region" description="Helical" evidence="6">
    <location>
        <begin position="420"/>
        <end position="444"/>
    </location>
</feature>
<dbReference type="NCBIfam" id="TIGR00728">
    <property type="entry name" value="OPT_sfam"/>
    <property type="match status" value="1"/>
</dbReference>
<evidence type="ECO:0000256" key="3">
    <source>
        <dbReference type="ARBA" id="ARBA00022692"/>
    </source>
</evidence>